<reference evidence="2 3" key="1">
    <citation type="journal article" date="2016" name="Arch. Microbiol.">
        <title>Streptomyces zhihengii sp. nov., isolated from rhizospheric soil of Psammosilene tunicoides.</title>
        <authorList>
            <person name="Huang M.J."/>
            <person name="Fei J.J."/>
            <person name="Salam N."/>
            <person name="Kim C.J."/>
            <person name="Hozzein W.N."/>
            <person name="Xiao M."/>
            <person name="Huang H.Q."/>
            <person name="Li W.J."/>
        </authorList>
    </citation>
    <scope>NUCLEOTIDE SEQUENCE [LARGE SCALE GENOMIC DNA]</scope>
    <source>
        <strain evidence="2 3">YIM T102</strain>
    </source>
</reference>
<accession>A0ABS2V5Z5</accession>
<protein>
    <submittedName>
        <fullName evidence="2">Uncharacterized protein</fullName>
    </submittedName>
</protein>
<sequence length="63" mass="5983">MTGTRRAAASACPATPVTTRALSEGDGGHTGPATGPMASVVVVPQVAIGPAIGDIGGTQEPGL</sequence>
<comment type="caution">
    <text evidence="2">The sequence shown here is derived from an EMBL/GenBank/DDBJ whole genome shotgun (WGS) entry which is preliminary data.</text>
</comment>
<evidence type="ECO:0000313" key="3">
    <source>
        <dbReference type="Proteomes" id="UP000664109"/>
    </source>
</evidence>
<proteinExistence type="predicted"/>
<evidence type="ECO:0000256" key="1">
    <source>
        <dbReference type="SAM" id="MobiDB-lite"/>
    </source>
</evidence>
<organism evidence="2 3">
    <name type="scientific">Streptomyces zhihengii</name>
    <dbReference type="NCBI Taxonomy" id="1818004"/>
    <lineage>
        <taxon>Bacteria</taxon>
        <taxon>Bacillati</taxon>
        <taxon>Actinomycetota</taxon>
        <taxon>Actinomycetes</taxon>
        <taxon>Kitasatosporales</taxon>
        <taxon>Streptomycetaceae</taxon>
        <taxon>Streptomyces</taxon>
    </lineage>
</organism>
<dbReference type="RefSeq" id="WP_205378368.1">
    <property type="nucleotide sequence ID" value="NZ_JAFEJA010000002.1"/>
</dbReference>
<name>A0ABS2V5Z5_9ACTN</name>
<feature type="region of interest" description="Disordered" evidence="1">
    <location>
        <begin position="1"/>
        <end position="36"/>
    </location>
</feature>
<dbReference type="Proteomes" id="UP000664109">
    <property type="component" value="Unassembled WGS sequence"/>
</dbReference>
<dbReference type="EMBL" id="JAFEJA010000002">
    <property type="protein sequence ID" value="MBM9624360.1"/>
    <property type="molecule type" value="Genomic_DNA"/>
</dbReference>
<keyword evidence="3" id="KW-1185">Reference proteome</keyword>
<gene>
    <name evidence="2" type="ORF">JE024_38000</name>
</gene>
<evidence type="ECO:0000313" key="2">
    <source>
        <dbReference type="EMBL" id="MBM9624360.1"/>
    </source>
</evidence>